<dbReference type="SUPFAM" id="SSF55781">
    <property type="entry name" value="GAF domain-like"/>
    <property type="match status" value="1"/>
</dbReference>
<dbReference type="InterPro" id="IPR005471">
    <property type="entry name" value="Tscrpt_reg_IclR_N"/>
</dbReference>
<dbReference type="PROSITE" id="PS51078">
    <property type="entry name" value="ICLR_ED"/>
    <property type="match status" value="1"/>
</dbReference>
<dbReference type="PANTHER" id="PTHR30136:SF24">
    <property type="entry name" value="HTH-TYPE TRANSCRIPTIONAL REPRESSOR ALLR"/>
    <property type="match status" value="1"/>
</dbReference>
<dbReference type="SUPFAM" id="SSF46785">
    <property type="entry name" value="Winged helix' DNA-binding domain"/>
    <property type="match status" value="1"/>
</dbReference>
<dbReference type="PANTHER" id="PTHR30136">
    <property type="entry name" value="HELIX-TURN-HELIX TRANSCRIPTIONAL REGULATOR, ICLR FAMILY"/>
    <property type="match status" value="1"/>
</dbReference>
<organism evidence="6 7">
    <name type="scientific">Sinomonas cyclohexanicum</name>
    <name type="common">Corynebacterium cyclohexanicum</name>
    <dbReference type="NCBI Taxonomy" id="322009"/>
    <lineage>
        <taxon>Bacteria</taxon>
        <taxon>Bacillati</taxon>
        <taxon>Actinomycetota</taxon>
        <taxon>Actinomycetes</taxon>
        <taxon>Micrococcales</taxon>
        <taxon>Micrococcaceae</taxon>
        <taxon>Sinomonas</taxon>
    </lineage>
</organism>
<evidence type="ECO:0000256" key="1">
    <source>
        <dbReference type="ARBA" id="ARBA00023015"/>
    </source>
</evidence>
<dbReference type="InterPro" id="IPR050707">
    <property type="entry name" value="HTH_MetabolicPath_Reg"/>
</dbReference>
<dbReference type="InterPro" id="IPR036390">
    <property type="entry name" value="WH_DNA-bd_sf"/>
</dbReference>
<protein>
    <submittedName>
        <fullName evidence="6">IclR family transcriptional regulator</fullName>
    </submittedName>
</protein>
<dbReference type="InterPro" id="IPR014757">
    <property type="entry name" value="Tscrpt_reg_IclR_C"/>
</dbReference>
<sequence>MVAVAAAEGTPAQASSTQSPAPAVTRAAALLDVLAASDAGRVTLSDLARELGIPKSSTSNLLTALEDAGLVTRQGSEYSLGRKLVELGAAYLSRRDEIQEFYRFCEQAPTLSHETVRVALLDGDSVIYLARYEGHPAVRLTSSIGDKMPASLCAVGKALLARRHQRDLDELFPDDAQLPVLTEHSIRTGRELKAELRRIQTDGYAFEDEESTIGVVSLAVAVPTRGAHGPSLGVSVTYLKASFTEAAKNAMVAELKELAKVLGNPMG</sequence>
<evidence type="ECO:0000256" key="2">
    <source>
        <dbReference type="ARBA" id="ARBA00023125"/>
    </source>
</evidence>
<proteinExistence type="predicted"/>
<name>A0ABN6FKB1_SINCY</name>
<keyword evidence="2" id="KW-0238">DNA-binding</keyword>
<dbReference type="PROSITE" id="PS51077">
    <property type="entry name" value="HTH_ICLR"/>
    <property type="match status" value="1"/>
</dbReference>
<dbReference type="Gene3D" id="3.30.450.40">
    <property type="match status" value="1"/>
</dbReference>
<evidence type="ECO:0000259" key="5">
    <source>
        <dbReference type="PROSITE" id="PS51078"/>
    </source>
</evidence>
<gene>
    <name evidence="6" type="ORF">SCMU_23540</name>
</gene>
<reference evidence="6 7" key="1">
    <citation type="journal article" date="2021" name="J. Biosci. Bioeng.">
        <title>Identification and characterization of a chc gene cluster responsible for the aromatization pathway of cyclohexanecarboxylate degradation in Sinomonas cyclohexanicum ATCC 51369.</title>
        <authorList>
            <person name="Yamamoto T."/>
            <person name="Hasegawa Y."/>
            <person name="Lau P.C.K."/>
            <person name="Iwaki H."/>
        </authorList>
    </citation>
    <scope>NUCLEOTIDE SEQUENCE [LARGE SCALE GENOMIC DNA]</scope>
    <source>
        <strain evidence="6 7">ATCC 51369</strain>
    </source>
</reference>
<keyword evidence="3" id="KW-0804">Transcription</keyword>
<accession>A0ABN6FKB1</accession>
<dbReference type="SMART" id="SM00346">
    <property type="entry name" value="HTH_ICLR"/>
    <property type="match status" value="1"/>
</dbReference>
<keyword evidence="1" id="KW-0805">Transcription regulation</keyword>
<dbReference type="Gene3D" id="1.10.10.10">
    <property type="entry name" value="Winged helix-like DNA-binding domain superfamily/Winged helix DNA-binding domain"/>
    <property type="match status" value="1"/>
</dbReference>
<dbReference type="RefSeq" id="WP_229229325.1">
    <property type="nucleotide sequence ID" value="NZ_AP024525.1"/>
</dbReference>
<dbReference type="EMBL" id="AP024525">
    <property type="protein sequence ID" value="BCT76512.1"/>
    <property type="molecule type" value="Genomic_DNA"/>
</dbReference>
<evidence type="ECO:0000259" key="4">
    <source>
        <dbReference type="PROSITE" id="PS51077"/>
    </source>
</evidence>
<evidence type="ECO:0000313" key="6">
    <source>
        <dbReference type="EMBL" id="BCT76512.1"/>
    </source>
</evidence>
<dbReference type="Pfam" id="PF09339">
    <property type="entry name" value="HTH_IclR"/>
    <property type="match status" value="1"/>
</dbReference>
<evidence type="ECO:0000256" key="3">
    <source>
        <dbReference type="ARBA" id="ARBA00023163"/>
    </source>
</evidence>
<keyword evidence="7" id="KW-1185">Reference proteome</keyword>
<feature type="domain" description="IclR-ED" evidence="5">
    <location>
        <begin position="83"/>
        <end position="267"/>
    </location>
</feature>
<feature type="domain" description="HTH iclR-type" evidence="4">
    <location>
        <begin position="21"/>
        <end position="82"/>
    </location>
</feature>
<dbReference type="InterPro" id="IPR036388">
    <property type="entry name" value="WH-like_DNA-bd_sf"/>
</dbReference>
<dbReference type="Pfam" id="PF01614">
    <property type="entry name" value="IclR_C"/>
    <property type="match status" value="1"/>
</dbReference>
<dbReference type="Proteomes" id="UP001319861">
    <property type="component" value="Chromosome"/>
</dbReference>
<evidence type="ECO:0000313" key="7">
    <source>
        <dbReference type="Proteomes" id="UP001319861"/>
    </source>
</evidence>
<dbReference type="InterPro" id="IPR029016">
    <property type="entry name" value="GAF-like_dom_sf"/>
</dbReference>